<sequence>MRLSLGQQMQLAQKQVLAPRMIQSMEILQLPIMALQERIEQEMEDNPTLEQTEESGETDSDSERDSREEQDEENPNAPTESEKELVVDEEHNNEDDFERLLNMAENLPDDYEERSRPSRDQIESDGDRQHDAMANISARPESLADYLHHQLSWFEIEPAVRQMAERIVYSLDSNGYLKTPLEEIIPPAASDLNGNAQQYREEQLAVAEQALGVVQSLDPPGVGARSLRECLLLQIKPSMPHHEQLRTLIENHLEDLENNRLPLISKKTGFSIELINELWAELRKLKPKPGADYGDVSVPSVTPDVFVERGEDGIYTVRLEDSQIPSLSISPYHRKLLQQAAQQKDVETREYIKKKINAAQWLIDAIEQRRGTISRVSQAIVDHQTRFLDEGPEFIEPLKMQQIADKVGVHVTTVSRAVDDKWIQTPRGIFPLKRFFVGGTTSADGEEVAWDRVRLKLQEIVDNEDKSKPLSDDALVSALAEAGITVARRTVTKYRKAMNIPSSRQRRDWATADK</sequence>
<dbReference type="Pfam" id="PF00309">
    <property type="entry name" value="Sigma54_AID"/>
    <property type="match status" value="1"/>
</dbReference>
<comment type="similarity">
    <text evidence="1">Belongs to the sigma-54 factor family.</text>
</comment>
<feature type="compositionally biased region" description="Basic and acidic residues" evidence="9">
    <location>
        <begin position="113"/>
        <end position="129"/>
    </location>
</feature>
<dbReference type="GO" id="GO:0003677">
    <property type="term" value="F:DNA binding"/>
    <property type="evidence" value="ECO:0007669"/>
    <property type="project" value="UniProtKB-KW"/>
</dbReference>
<dbReference type="EMBL" id="JAMXLR010000015">
    <property type="protein sequence ID" value="MCO6042973.1"/>
    <property type="molecule type" value="Genomic_DNA"/>
</dbReference>
<dbReference type="InterPro" id="IPR007634">
    <property type="entry name" value="RNA_pol_sigma_54_DNA-bd"/>
</dbReference>
<dbReference type="AlphaFoldDB" id="A0A9X2JFZ4"/>
<evidence type="ECO:0000256" key="7">
    <source>
        <dbReference type="ARBA" id="ARBA00023125"/>
    </source>
</evidence>
<organism evidence="12 13">
    <name type="scientific">Aeoliella straminimaris</name>
    <dbReference type="NCBI Taxonomy" id="2954799"/>
    <lineage>
        <taxon>Bacteria</taxon>
        <taxon>Pseudomonadati</taxon>
        <taxon>Planctomycetota</taxon>
        <taxon>Planctomycetia</taxon>
        <taxon>Pirellulales</taxon>
        <taxon>Lacipirellulaceae</taxon>
        <taxon>Aeoliella</taxon>
    </lineage>
</organism>
<keyword evidence="13" id="KW-1185">Reference proteome</keyword>
<dbReference type="GO" id="GO:0016987">
    <property type="term" value="F:sigma factor activity"/>
    <property type="evidence" value="ECO:0007669"/>
    <property type="project" value="UniProtKB-KW"/>
</dbReference>
<evidence type="ECO:0000256" key="1">
    <source>
        <dbReference type="ARBA" id="ARBA00008798"/>
    </source>
</evidence>
<keyword evidence="3" id="KW-0808">Transferase</keyword>
<evidence type="ECO:0000256" key="2">
    <source>
        <dbReference type="ARBA" id="ARBA00022478"/>
    </source>
</evidence>
<evidence type="ECO:0000259" key="10">
    <source>
        <dbReference type="Pfam" id="PF04552"/>
    </source>
</evidence>
<gene>
    <name evidence="12" type="primary">rpoN</name>
    <name evidence="12" type="ORF">NG895_03545</name>
</gene>
<dbReference type="PROSITE" id="PS50044">
    <property type="entry name" value="SIGMA54_3"/>
    <property type="match status" value="1"/>
</dbReference>
<keyword evidence="7" id="KW-0238">DNA-binding</keyword>
<dbReference type="InterPro" id="IPR038709">
    <property type="entry name" value="RpoN_core-bd_sf"/>
</dbReference>
<evidence type="ECO:0000256" key="6">
    <source>
        <dbReference type="ARBA" id="ARBA00023082"/>
    </source>
</evidence>
<reference evidence="12" key="1">
    <citation type="submission" date="2022-06" db="EMBL/GenBank/DDBJ databases">
        <title>Aeoliella straminimaris, a novel planctomycete from sediments.</title>
        <authorList>
            <person name="Vitorino I.R."/>
            <person name="Lage O.M."/>
        </authorList>
    </citation>
    <scope>NUCLEOTIDE SEQUENCE</scope>
    <source>
        <strain evidence="12">ICT_H6.2</strain>
    </source>
</reference>
<keyword evidence="8" id="KW-0804">Transcription</keyword>
<dbReference type="InterPro" id="IPR000394">
    <property type="entry name" value="RNA_pol_sigma_54"/>
</dbReference>
<evidence type="ECO:0000256" key="8">
    <source>
        <dbReference type="ARBA" id="ARBA00023163"/>
    </source>
</evidence>
<evidence type="ECO:0000256" key="4">
    <source>
        <dbReference type="ARBA" id="ARBA00022695"/>
    </source>
</evidence>
<dbReference type="NCBIfam" id="TIGR02395">
    <property type="entry name" value="rpoN_sigma"/>
    <property type="match status" value="1"/>
</dbReference>
<dbReference type="RefSeq" id="WP_252851073.1">
    <property type="nucleotide sequence ID" value="NZ_JAMXLR010000015.1"/>
</dbReference>
<dbReference type="Pfam" id="PF04552">
    <property type="entry name" value="Sigma54_DBD"/>
    <property type="match status" value="1"/>
</dbReference>
<feature type="domain" description="RNA polymerase sigma factor 54 DNA-binding" evidence="10">
    <location>
        <begin position="350"/>
        <end position="507"/>
    </location>
</feature>
<dbReference type="Pfam" id="PF04963">
    <property type="entry name" value="Sigma54_CBD"/>
    <property type="match status" value="1"/>
</dbReference>
<evidence type="ECO:0000259" key="11">
    <source>
        <dbReference type="Pfam" id="PF04963"/>
    </source>
</evidence>
<dbReference type="Gene3D" id="1.10.10.1330">
    <property type="entry name" value="RNA polymerase sigma-54 factor, core-binding domain"/>
    <property type="match status" value="1"/>
</dbReference>
<comment type="caution">
    <text evidence="12">The sequence shown here is derived from an EMBL/GenBank/DDBJ whole genome shotgun (WGS) entry which is preliminary data.</text>
</comment>
<accession>A0A9X2JFZ4</accession>
<keyword evidence="6" id="KW-0731">Sigma factor</keyword>
<dbReference type="PANTHER" id="PTHR32248:SF4">
    <property type="entry name" value="RNA POLYMERASE SIGMA-54 FACTOR"/>
    <property type="match status" value="1"/>
</dbReference>
<evidence type="ECO:0000256" key="3">
    <source>
        <dbReference type="ARBA" id="ARBA00022679"/>
    </source>
</evidence>
<feature type="domain" description="RNA polymerase sigma factor 54 core-binding" evidence="11">
    <location>
        <begin position="133"/>
        <end position="331"/>
    </location>
</feature>
<feature type="region of interest" description="Disordered" evidence="9">
    <location>
        <begin position="107"/>
        <end position="129"/>
    </location>
</feature>
<dbReference type="Gene3D" id="1.10.10.60">
    <property type="entry name" value="Homeodomain-like"/>
    <property type="match status" value="1"/>
</dbReference>
<feature type="compositionally biased region" description="Acidic residues" evidence="9">
    <location>
        <begin position="42"/>
        <end position="60"/>
    </location>
</feature>
<feature type="compositionally biased region" description="Basic and acidic residues" evidence="9">
    <location>
        <begin position="80"/>
        <end position="90"/>
    </location>
</feature>
<dbReference type="PANTHER" id="PTHR32248">
    <property type="entry name" value="RNA POLYMERASE SIGMA-54 FACTOR"/>
    <property type="match status" value="1"/>
</dbReference>
<dbReference type="PRINTS" id="PR00045">
    <property type="entry name" value="SIGMA54FCT"/>
</dbReference>
<proteinExistence type="inferred from homology"/>
<evidence type="ECO:0000256" key="5">
    <source>
        <dbReference type="ARBA" id="ARBA00023015"/>
    </source>
</evidence>
<feature type="region of interest" description="Disordered" evidence="9">
    <location>
        <begin position="38"/>
        <end position="94"/>
    </location>
</feature>
<dbReference type="PIRSF" id="PIRSF000774">
    <property type="entry name" value="RpoN"/>
    <property type="match status" value="1"/>
</dbReference>
<dbReference type="GO" id="GO:0001216">
    <property type="term" value="F:DNA-binding transcription activator activity"/>
    <property type="evidence" value="ECO:0007669"/>
    <property type="project" value="InterPro"/>
</dbReference>
<dbReference type="Proteomes" id="UP001155241">
    <property type="component" value="Unassembled WGS sequence"/>
</dbReference>
<evidence type="ECO:0000313" key="12">
    <source>
        <dbReference type="EMBL" id="MCO6042973.1"/>
    </source>
</evidence>
<dbReference type="GO" id="GO:0006352">
    <property type="term" value="P:DNA-templated transcription initiation"/>
    <property type="evidence" value="ECO:0007669"/>
    <property type="project" value="InterPro"/>
</dbReference>
<protein>
    <submittedName>
        <fullName evidence="12">RNA polymerase factor sigma-54</fullName>
    </submittedName>
</protein>
<keyword evidence="5" id="KW-0805">Transcription regulation</keyword>
<keyword evidence="2" id="KW-0240">DNA-directed RNA polymerase</keyword>
<keyword evidence="4" id="KW-0548">Nucleotidyltransferase</keyword>
<dbReference type="GO" id="GO:0000428">
    <property type="term" value="C:DNA-directed RNA polymerase complex"/>
    <property type="evidence" value="ECO:0007669"/>
    <property type="project" value="UniProtKB-KW"/>
</dbReference>
<name>A0A9X2JFZ4_9BACT</name>
<evidence type="ECO:0000313" key="13">
    <source>
        <dbReference type="Proteomes" id="UP001155241"/>
    </source>
</evidence>
<dbReference type="InterPro" id="IPR007046">
    <property type="entry name" value="RNA_pol_sigma_54_core-bd"/>
</dbReference>
<dbReference type="GO" id="GO:0016779">
    <property type="term" value="F:nucleotidyltransferase activity"/>
    <property type="evidence" value="ECO:0007669"/>
    <property type="project" value="UniProtKB-KW"/>
</dbReference>
<evidence type="ECO:0000256" key="9">
    <source>
        <dbReference type="SAM" id="MobiDB-lite"/>
    </source>
</evidence>
<dbReference type="PROSITE" id="PS00718">
    <property type="entry name" value="SIGMA54_2"/>
    <property type="match status" value="1"/>
</dbReference>